<dbReference type="HAMAP" id="MF_00070">
    <property type="entry name" value="KdgT"/>
    <property type="match status" value="1"/>
</dbReference>
<comment type="caution">
    <text evidence="10">The sequence shown here is derived from an EMBL/GenBank/DDBJ whole genome shotgun (WGS) entry which is preliminary data.</text>
</comment>
<feature type="transmembrane region" description="Helical" evidence="9">
    <location>
        <begin position="227"/>
        <end position="249"/>
    </location>
</feature>
<dbReference type="HOGENOM" id="CLU_057476_0_1_6"/>
<feature type="transmembrane region" description="Helical" evidence="9">
    <location>
        <begin position="256"/>
        <end position="278"/>
    </location>
</feature>
<evidence type="ECO:0000256" key="4">
    <source>
        <dbReference type="ARBA" id="ARBA00022597"/>
    </source>
</evidence>
<comment type="subcellular location">
    <subcellularLocation>
        <location evidence="9">Cell membrane</location>
        <topology evidence="9">Multi-pass membrane protein</topology>
    </subcellularLocation>
</comment>
<feature type="transmembrane region" description="Helical" evidence="9">
    <location>
        <begin position="12"/>
        <end position="30"/>
    </location>
</feature>
<keyword evidence="3 9" id="KW-1003">Cell membrane</keyword>
<accession>N9P397</accession>
<comment type="similarity">
    <text evidence="1 9">Belongs to the KdgT transporter family.</text>
</comment>
<comment type="function">
    <text evidence="9">Catalyzes the proton-dependent uptake of 2-keto-3-deoxygluconate (KDG) into the cell.</text>
</comment>
<feature type="transmembrane region" description="Helical" evidence="9">
    <location>
        <begin position="107"/>
        <end position="128"/>
    </location>
</feature>
<dbReference type="PATRIC" id="fig|1217693.3.peg.1576"/>
<feature type="transmembrane region" description="Helical" evidence="9">
    <location>
        <begin position="200"/>
        <end position="221"/>
    </location>
</feature>
<evidence type="ECO:0000256" key="5">
    <source>
        <dbReference type="ARBA" id="ARBA00022692"/>
    </source>
</evidence>
<name>N9P397_9GAMM</name>
<keyword evidence="7 9" id="KW-1133">Transmembrane helix</keyword>
<dbReference type="STRING" id="70346.F897_01636"/>
<organism evidence="10 11">
    <name type="scientific">Acinetobacter variabilis</name>
    <dbReference type="NCBI Taxonomy" id="70346"/>
    <lineage>
        <taxon>Bacteria</taxon>
        <taxon>Pseudomonadati</taxon>
        <taxon>Pseudomonadota</taxon>
        <taxon>Gammaproteobacteria</taxon>
        <taxon>Moraxellales</taxon>
        <taxon>Moraxellaceae</taxon>
        <taxon>Acinetobacter</taxon>
    </lineage>
</organism>
<dbReference type="GO" id="GO:0005886">
    <property type="term" value="C:plasma membrane"/>
    <property type="evidence" value="ECO:0007669"/>
    <property type="project" value="UniProtKB-SubCell"/>
</dbReference>
<evidence type="ECO:0000313" key="11">
    <source>
        <dbReference type="Proteomes" id="UP000013101"/>
    </source>
</evidence>
<dbReference type="Proteomes" id="UP000013101">
    <property type="component" value="Unassembled WGS sequence"/>
</dbReference>
<evidence type="ECO:0000256" key="3">
    <source>
        <dbReference type="ARBA" id="ARBA00022475"/>
    </source>
</evidence>
<feature type="transmembrane region" description="Helical" evidence="9">
    <location>
        <begin position="42"/>
        <end position="62"/>
    </location>
</feature>
<comment type="catalytic activity">
    <reaction evidence="9">
        <text>2-dehydro-3-deoxy-D-gluconate(in) + H(+)(in) = 2-dehydro-3-deoxy-D-gluconate(out) + H(+)(out)</text>
        <dbReference type="Rhea" id="RHEA:29943"/>
        <dbReference type="ChEBI" id="CHEBI:15378"/>
        <dbReference type="ChEBI" id="CHEBI:57990"/>
    </reaction>
</comment>
<keyword evidence="4 9" id="KW-0762">Sugar transport</keyword>
<dbReference type="GO" id="GO:0015649">
    <property type="term" value="F:2-keto-3-deoxygluconate:proton symporter activity"/>
    <property type="evidence" value="ECO:0007669"/>
    <property type="project" value="UniProtKB-UniRule"/>
</dbReference>
<evidence type="ECO:0000256" key="1">
    <source>
        <dbReference type="ARBA" id="ARBA00006430"/>
    </source>
</evidence>
<feature type="transmembrane region" description="Helical" evidence="9">
    <location>
        <begin position="74"/>
        <end position="95"/>
    </location>
</feature>
<evidence type="ECO:0000256" key="6">
    <source>
        <dbReference type="ARBA" id="ARBA00022847"/>
    </source>
</evidence>
<keyword evidence="8 9" id="KW-0472">Membrane</keyword>
<keyword evidence="6 9" id="KW-0769">Symport</keyword>
<evidence type="ECO:0000256" key="7">
    <source>
        <dbReference type="ARBA" id="ARBA00022989"/>
    </source>
</evidence>
<reference evidence="10 11" key="1">
    <citation type="submission" date="2013-02" db="EMBL/GenBank/DDBJ databases">
        <title>The Genome Sequence of Acinetobacter sp. NIPH 2171.</title>
        <authorList>
            <consortium name="The Broad Institute Genome Sequencing Platform"/>
            <consortium name="The Broad Institute Genome Sequencing Center for Infectious Disease"/>
            <person name="Cerqueira G."/>
            <person name="Feldgarden M."/>
            <person name="Courvalin P."/>
            <person name="Perichon B."/>
            <person name="Grillot-Courvalin C."/>
            <person name="Clermont D."/>
            <person name="Rocha E."/>
            <person name="Yoon E.-J."/>
            <person name="Nemec A."/>
            <person name="Walker B."/>
            <person name="Young S.K."/>
            <person name="Zeng Q."/>
            <person name="Gargeya S."/>
            <person name="Fitzgerald M."/>
            <person name="Haas B."/>
            <person name="Abouelleil A."/>
            <person name="Alvarado L."/>
            <person name="Arachchi H.M."/>
            <person name="Berlin A.M."/>
            <person name="Chapman S.B."/>
            <person name="Dewar J."/>
            <person name="Goldberg J."/>
            <person name="Griggs A."/>
            <person name="Gujja S."/>
            <person name="Hansen M."/>
            <person name="Howarth C."/>
            <person name="Imamovic A."/>
            <person name="Larimer J."/>
            <person name="McCowan C."/>
            <person name="Murphy C."/>
            <person name="Neiman D."/>
            <person name="Pearson M."/>
            <person name="Priest M."/>
            <person name="Roberts A."/>
            <person name="Saif S."/>
            <person name="Shea T."/>
            <person name="Sisk P."/>
            <person name="Sykes S."/>
            <person name="Wortman J."/>
            <person name="Nusbaum C."/>
            <person name="Birren B."/>
        </authorList>
    </citation>
    <scope>NUCLEOTIDE SEQUENCE [LARGE SCALE GENOMIC DNA]</scope>
    <source>
        <strain evidence="10 11">NIPH 2171</strain>
    </source>
</reference>
<gene>
    <name evidence="9" type="primary">kdgT</name>
    <name evidence="10" type="ORF">F897_01636</name>
</gene>
<dbReference type="Pfam" id="PF03812">
    <property type="entry name" value="KdgT"/>
    <property type="match status" value="1"/>
</dbReference>
<evidence type="ECO:0000256" key="2">
    <source>
        <dbReference type="ARBA" id="ARBA00022448"/>
    </source>
</evidence>
<keyword evidence="5 9" id="KW-0812">Transmembrane</keyword>
<evidence type="ECO:0000256" key="8">
    <source>
        <dbReference type="ARBA" id="ARBA00023136"/>
    </source>
</evidence>
<dbReference type="InterPro" id="IPR004684">
    <property type="entry name" value="2keto-3dGluconate_permease"/>
</dbReference>
<feature type="transmembrane region" description="Helical" evidence="9">
    <location>
        <begin position="140"/>
        <end position="164"/>
    </location>
</feature>
<dbReference type="RefSeq" id="WP_005234893.1">
    <property type="nucleotide sequence ID" value="NZ_CP083658.1"/>
</dbReference>
<evidence type="ECO:0000313" key="10">
    <source>
        <dbReference type="EMBL" id="ENX09387.1"/>
    </source>
</evidence>
<evidence type="ECO:0000256" key="9">
    <source>
        <dbReference type="HAMAP-Rule" id="MF_00070"/>
    </source>
</evidence>
<dbReference type="AlphaFoldDB" id="N9P397"/>
<sequence>MEIKKFIDKVPGGMMLIPLLIGATIHTFVPDTAEYFGSFTKGIITGAVPILGVWTFCLGASINVRATATVVRKAGAVIGAKLFIAWMLALVLGSLMQPDEMLNTPLFAGFSILAIVVAFDMTNAGLYSSLTSEYGTKEEAAAGALIGIESGPLFTMLILGSAGVASFHPAALVGVVLPFLCGFLLGNLDEKMRDFFAPAAKVMIPFFGFALGNSINFGLILETGLPGIILGVTVVLISALFLIPADIFLAKGNGTAGIAASSTAGSAAATPMLIAQVAPQFEVVAPAATTLIAACVVISAIIVPLLTSLWVKKFAYKIDDIRAKKTEFKAEFSKITDT</sequence>
<feature type="transmembrane region" description="Helical" evidence="9">
    <location>
        <begin position="284"/>
        <end position="311"/>
    </location>
</feature>
<protein>
    <recommendedName>
        <fullName evidence="9">2-keto-3-deoxygluconate permease</fullName>
        <shortName evidence="9">KDG permease</shortName>
    </recommendedName>
</protein>
<dbReference type="OrthoDB" id="3185611at2"/>
<feature type="transmembrane region" description="Helical" evidence="9">
    <location>
        <begin position="170"/>
        <end position="188"/>
    </location>
</feature>
<keyword evidence="2 9" id="KW-0813">Transport</keyword>
<dbReference type="EMBL" id="APRS01000011">
    <property type="protein sequence ID" value="ENX09387.1"/>
    <property type="molecule type" value="Genomic_DNA"/>
</dbReference>
<proteinExistence type="inferred from homology"/>